<organism evidence="3 4">
    <name type="scientific">Thelonectria olida</name>
    <dbReference type="NCBI Taxonomy" id="1576542"/>
    <lineage>
        <taxon>Eukaryota</taxon>
        <taxon>Fungi</taxon>
        <taxon>Dikarya</taxon>
        <taxon>Ascomycota</taxon>
        <taxon>Pezizomycotina</taxon>
        <taxon>Sordariomycetes</taxon>
        <taxon>Hypocreomycetidae</taxon>
        <taxon>Hypocreales</taxon>
        <taxon>Nectriaceae</taxon>
        <taxon>Thelonectria</taxon>
    </lineage>
</organism>
<evidence type="ECO:0000313" key="4">
    <source>
        <dbReference type="Proteomes" id="UP000777438"/>
    </source>
</evidence>
<evidence type="ECO:0000256" key="2">
    <source>
        <dbReference type="SAM" id="MobiDB-lite"/>
    </source>
</evidence>
<dbReference type="Gene3D" id="1.20.5.490">
    <property type="entry name" value="Single helix bin"/>
    <property type="match status" value="1"/>
</dbReference>
<protein>
    <submittedName>
        <fullName evidence="3">Uncharacterized protein</fullName>
    </submittedName>
</protein>
<feature type="coiled-coil region" evidence="1">
    <location>
        <begin position="76"/>
        <end position="110"/>
    </location>
</feature>
<feature type="region of interest" description="Disordered" evidence="2">
    <location>
        <begin position="1"/>
        <end position="36"/>
    </location>
</feature>
<dbReference type="AlphaFoldDB" id="A0A9P8W0Z2"/>
<accession>A0A9P8W0Z2</accession>
<evidence type="ECO:0000256" key="1">
    <source>
        <dbReference type="SAM" id="Coils"/>
    </source>
</evidence>
<reference evidence="3 4" key="1">
    <citation type="journal article" date="2021" name="Nat. Commun.">
        <title>Genetic determinants of endophytism in the Arabidopsis root mycobiome.</title>
        <authorList>
            <person name="Mesny F."/>
            <person name="Miyauchi S."/>
            <person name="Thiergart T."/>
            <person name="Pickel B."/>
            <person name="Atanasova L."/>
            <person name="Karlsson M."/>
            <person name="Huettel B."/>
            <person name="Barry K.W."/>
            <person name="Haridas S."/>
            <person name="Chen C."/>
            <person name="Bauer D."/>
            <person name="Andreopoulos W."/>
            <person name="Pangilinan J."/>
            <person name="LaButti K."/>
            <person name="Riley R."/>
            <person name="Lipzen A."/>
            <person name="Clum A."/>
            <person name="Drula E."/>
            <person name="Henrissat B."/>
            <person name="Kohler A."/>
            <person name="Grigoriev I.V."/>
            <person name="Martin F.M."/>
            <person name="Hacquard S."/>
        </authorList>
    </citation>
    <scope>NUCLEOTIDE SEQUENCE [LARGE SCALE GENOMIC DNA]</scope>
    <source>
        <strain evidence="3 4">MPI-CAGE-CH-0241</strain>
    </source>
</reference>
<evidence type="ECO:0000313" key="3">
    <source>
        <dbReference type="EMBL" id="KAH6884875.1"/>
    </source>
</evidence>
<dbReference type="OrthoDB" id="5393537at2759"/>
<keyword evidence="4" id="KW-1185">Reference proteome</keyword>
<feature type="compositionally biased region" description="Basic and acidic residues" evidence="2">
    <location>
        <begin position="10"/>
        <end position="25"/>
    </location>
</feature>
<keyword evidence="1" id="KW-0175">Coiled coil</keyword>
<dbReference type="EMBL" id="JAGPYM010000019">
    <property type="protein sequence ID" value="KAH6884875.1"/>
    <property type="molecule type" value="Genomic_DNA"/>
</dbReference>
<proteinExistence type="predicted"/>
<gene>
    <name evidence="3" type="ORF">B0T10DRAFT_462569</name>
</gene>
<dbReference type="Proteomes" id="UP000777438">
    <property type="component" value="Unassembled WGS sequence"/>
</dbReference>
<sequence length="386" mass="44264">MSARVSSNQDKPDRQSSRGFDETSHVHSTRGPQRTFEEECQRLAVEVANLPRFVQSSLGGNHNTNRDYDGRMSSQLQEAHRDVQHKDTIIRDLERQLESREMEIQDLRSREQSLRDFVLESQQYQEVSHEEVISAFAQVRQDAQKIASSRLYQLDEKTLDFEHNKFAAQIDFSVLWSKSTRKDRLLVLRSLIFQILVDRPLSYRGFGITTLDANQAKLPDSVAKMDIVMRQFEDTLIHREVPTDVITNWRLLTLRAVEVAGMKGNMLGATLAEQMYDFFATLIKDEATDEERAKLRNAFGQLCHDAFALQLLMRKSKTNYQCIPLESGRTASKWEHAVDVFAELDGRPNGEAKIAFTLFGALVITPSSRDDTQVVLEKAQVVVKRR</sequence>
<comment type="caution">
    <text evidence="3">The sequence shown here is derived from an EMBL/GenBank/DDBJ whole genome shotgun (WGS) entry which is preliminary data.</text>
</comment>
<name>A0A9P8W0Z2_9HYPO</name>